<evidence type="ECO:0000256" key="1">
    <source>
        <dbReference type="ARBA" id="ARBA00006484"/>
    </source>
</evidence>
<dbReference type="PROSITE" id="PS00061">
    <property type="entry name" value="ADH_SHORT"/>
    <property type="match status" value="1"/>
</dbReference>
<dbReference type="GO" id="GO:0016491">
    <property type="term" value="F:oxidoreductase activity"/>
    <property type="evidence" value="ECO:0007669"/>
    <property type="project" value="UniProtKB-KW"/>
</dbReference>
<evidence type="ECO:0000313" key="5">
    <source>
        <dbReference type="Proteomes" id="UP000233786"/>
    </source>
</evidence>
<dbReference type="CDD" id="cd05233">
    <property type="entry name" value="SDR_c"/>
    <property type="match status" value="1"/>
</dbReference>
<dbReference type="PANTHER" id="PTHR24321:SF8">
    <property type="entry name" value="ESTRADIOL 17-BETA-DEHYDROGENASE 8-RELATED"/>
    <property type="match status" value="1"/>
</dbReference>
<keyword evidence="2" id="KW-0560">Oxidoreductase</keyword>
<name>A0A2N3Y0T5_SACSN</name>
<dbReference type="PRINTS" id="PR00080">
    <property type="entry name" value="SDRFAMILY"/>
</dbReference>
<dbReference type="InterPro" id="IPR002347">
    <property type="entry name" value="SDR_fam"/>
</dbReference>
<dbReference type="InterPro" id="IPR020904">
    <property type="entry name" value="Sc_DH/Rdtase_CS"/>
</dbReference>
<keyword evidence="5" id="KW-1185">Reference proteome</keyword>
<accession>A0A2N3Y0T5</accession>
<dbReference type="InterPro" id="IPR036291">
    <property type="entry name" value="NAD(P)-bd_dom_sf"/>
</dbReference>
<proteinExistence type="inferred from homology"/>
<dbReference type="OrthoDB" id="3206777at2"/>
<dbReference type="RefSeq" id="WP_010314966.1">
    <property type="nucleotide sequence ID" value="NZ_CP061007.1"/>
</dbReference>
<dbReference type="SUPFAM" id="SSF51735">
    <property type="entry name" value="NAD(P)-binding Rossmann-fold domains"/>
    <property type="match status" value="1"/>
</dbReference>
<organism evidence="4 5">
    <name type="scientific">Saccharopolyspora spinosa</name>
    <dbReference type="NCBI Taxonomy" id="60894"/>
    <lineage>
        <taxon>Bacteria</taxon>
        <taxon>Bacillati</taxon>
        <taxon>Actinomycetota</taxon>
        <taxon>Actinomycetes</taxon>
        <taxon>Pseudonocardiales</taxon>
        <taxon>Pseudonocardiaceae</taxon>
        <taxon>Saccharopolyspora</taxon>
    </lineage>
</organism>
<comment type="similarity">
    <text evidence="1">Belongs to the short-chain dehydrogenases/reductases (SDR) family.</text>
</comment>
<gene>
    <name evidence="4" type="ORF">A8926_4379</name>
</gene>
<evidence type="ECO:0000313" key="4">
    <source>
        <dbReference type="EMBL" id="PKW16538.1"/>
    </source>
</evidence>
<reference evidence="4" key="1">
    <citation type="submission" date="2017-12" db="EMBL/GenBank/DDBJ databases">
        <title>Sequencing the genomes of 1000 Actinobacteria strains.</title>
        <authorList>
            <person name="Klenk H.-P."/>
        </authorList>
    </citation>
    <scope>NUCLEOTIDE SEQUENCE [LARGE SCALE GENOMIC DNA]</scope>
    <source>
        <strain evidence="4">DSM 44228</strain>
    </source>
</reference>
<evidence type="ECO:0000256" key="2">
    <source>
        <dbReference type="ARBA" id="ARBA00023002"/>
    </source>
</evidence>
<sequence length="276" mass="29188">MRRVEGKVAFITGAARGQGRCHAIRLAEEGADIIAVDICAPVETVGYPMPAPEDLDETAREVEKRGRKVLARVVDVRDQPALREVVGEGVAQFGRLDIVVANAGILAIAVDEPADPDQRQKVWQTTLDINIGGAWNTVEAAAPAMVKAGNGGAIVFTGSTQGLKYAANNDLSLTAYTVAKHGMVGLMRCTAADLAPHSIRVNSVHPTGVNTPMVANEVMGEYAEKHPRLGELMGNLLPVGVVEPEDISEAVLYLVAESGRYVTGVTLPVDAGHLIK</sequence>
<comment type="caution">
    <text evidence="4">The sequence shown here is derived from an EMBL/GenBank/DDBJ whole genome shotgun (WGS) entry which is preliminary data.</text>
</comment>
<dbReference type="AlphaFoldDB" id="A0A2N3Y0T5"/>
<evidence type="ECO:0000256" key="3">
    <source>
        <dbReference type="ARBA" id="ARBA00023027"/>
    </source>
</evidence>
<dbReference type="InterPro" id="IPR023985">
    <property type="entry name" value="SDR_subfam_1"/>
</dbReference>
<dbReference type="Proteomes" id="UP000233786">
    <property type="component" value="Unassembled WGS sequence"/>
</dbReference>
<dbReference type="FunFam" id="3.40.50.720:FF:000084">
    <property type="entry name" value="Short-chain dehydrogenase reductase"/>
    <property type="match status" value="1"/>
</dbReference>
<dbReference type="Gene3D" id="3.40.50.720">
    <property type="entry name" value="NAD(P)-binding Rossmann-like Domain"/>
    <property type="match status" value="1"/>
</dbReference>
<protein>
    <submittedName>
        <fullName evidence="4">SDR family mycofactocin-dependent oxidoreductase</fullName>
    </submittedName>
</protein>
<dbReference type="NCBIfam" id="NF009467">
    <property type="entry name" value="PRK12826.1-3"/>
    <property type="match status" value="1"/>
</dbReference>
<dbReference type="PRINTS" id="PR00081">
    <property type="entry name" value="GDHRDH"/>
</dbReference>
<dbReference type="Pfam" id="PF13561">
    <property type="entry name" value="adh_short_C2"/>
    <property type="match status" value="1"/>
</dbReference>
<dbReference type="NCBIfam" id="TIGR03971">
    <property type="entry name" value="SDR_subfam_1"/>
    <property type="match status" value="1"/>
</dbReference>
<dbReference type="PANTHER" id="PTHR24321">
    <property type="entry name" value="DEHYDROGENASES, SHORT CHAIN"/>
    <property type="match status" value="1"/>
</dbReference>
<keyword evidence="3" id="KW-0520">NAD</keyword>
<dbReference type="STRING" id="994479.GCA_000194155_07326"/>
<dbReference type="EMBL" id="PJNB01000001">
    <property type="protein sequence ID" value="PKW16538.1"/>
    <property type="molecule type" value="Genomic_DNA"/>
</dbReference>